<dbReference type="GO" id="GO:0008484">
    <property type="term" value="F:sulfuric ester hydrolase activity"/>
    <property type="evidence" value="ECO:0007669"/>
    <property type="project" value="InterPro"/>
</dbReference>
<sequence length="354" mass="39746">MLLTDDVGHNNVGFSARHAAATIPGTYDSFEGTWTNYTPHLDTLARSGVLLERHYAYFTCTPSRQSILSGRLPTQMGARWELQLSTQALLARKGGEDDPAWYKLISGMTSFDMHMGPEYPNASCPIGIGGNRSSWFPPDCRPWNPAPFGGRGTLPKDCSEGTKLGCLFRISDDPTEHRDLNDPGAGGDVEAAISVGMRRRLDELNRGYFEPWRGCHRSEYCNATVNFWSKAVDFPFSGPFIDVAECKECASTSAHRHRTWNECQCEETIWSCLRDNFMDGKLCRWVDGGCTLSKEAARFTYPERLLAERDMLPDAEHNYFYRRKIREAAGFLDSPAYPFYQRMIGDHNAACGGT</sequence>
<evidence type="ECO:0000256" key="3">
    <source>
        <dbReference type="ARBA" id="ARBA00023180"/>
    </source>
</evidence>
<dbReference type="PANTHER" id="PTHR10342">
    <property type="entry name" value="ARYLSULFATASE"/>
    <property type="match status" value="1"/>
</dbReference>
<dbReference type="InterPro" id="IPR017850">
    <property type="entry name" value="Alkaline_phosphatase_core_sf"/>
</dbReference>
<dbReference type="Proteomes" id="UP000013827">
    <property type="component" value="Unassembled WGS sequence"/>
</dbReference>
<accession>A0A0D3JTN5</accession>
<dbReference type="PANTHER" id="PTHR10342:SF274">
    <property type="entry name" value="ARYLSULFATASE B"/>
    <property type="match status" value="1"/>
</dbReference>
<evidence type="ECO:0000313" key="5">
    <source>
        <dbReference type="EnsemblProtists" id="EOD26870"/>
    </source>
</evidence>
<organism evidence="5 6">
    <name type="scientific">Emiliania huxleyi (strain CCMP1516)</name>
    <dbReference type="NCBI Taxonomy" id="280463"/>
    <lineage>
        <taxon>Eukaryota</taxon>
        <taxon>Haptista</taxon>
        <taxon>Haptophyta</taxon>
        <taxon>Prymnesiophyceae</taxon>
        <taxon>Isochrysidales</taxon>
        <taxon>Noelaerhabdaceae</taxon>
        <taxon>Emiliania</taxon>
    </lineage>
</organism>
<keyword evidence="2" id="KW-0106">Calcium</keyword>
<dbReference type="RefSeq" id="XP_005779299.1">
    <property type="nucleotide sequence ID" value="XM_005779242.1"/>
</dbReference>
<name>A0A0D3JTN5_EMIH1</name>
<evidence type="ECO:0000259" key="4">
    <source>
        <dbReference type="Pfam" id="PF00884"/>
    </source>
</evidence>
<dbReference type="InterPro" id="IPR047115">
    <property type="entry name" value="ARSB"/>
</dbReference>
<feature type="domain" description="Sulfatase N-terminal" evidence="4">
    <location>
        <begin position="31"/>
        <end position="83"/>
    </location>
</feature>
<dbReference type="SUPFAM" id="SSF53649">
    <property type="entry name" value="Alkaline phosphatase-like"/>
    <property type="match status" value="1"/>
</dbReference>
<dbReference type="GeneID" id="17272415"/>
<proteinExistence type="predicted"/>
<dbReference type="KEGG" id="ehx:EMIHUDRAFT_236432"/>
<dbReference type="Gene3D" id="3.40.720.10">
    <property type="entry name" value="Alkaline Phosphatase, subunit A"/>
    <property type="match status" value="1"/>
</dbReference>
<protein>
    <recommendedName>
        <fullName evidence="4">Sulfatase N-terminal domain-containing protein</fullName>
    </recommendedName>
</protein>
<dbReference type="PaxDb" id="2903-EOD26870"/>
<reference evidence="6" key="1">
    <citation type="journal article" date="2013" name="Nature">
        <title>Pan genome of the phytoplankton Emiliania underpins its global distribution.</title>
        <authorList>
            <person name="Read B.A."/>
            <person name="Kegel J."/>
            <person name="Klute M.J."/>
            <person name="Kuo A."/>
            <person name="Lefebvre S.C."/>
            <person name="Maumus F."/>
            <person name="Mayer C."/>
            <person name="Miller J."/>
            <person name="Monier A."/>
            <person name="Salamov A."/>
            <person name="Young J."/>
            <person name="Aguilar M."/>
            <person name="Claverie J.M."/>
            <person name="Frickenhaus S."/>
            <person name="Gonzalez K."/>
            <person name="Herman E.K."/>
            <person name="Lin Y.C."/>
            <person name="Napier J."/>
            <person name="Ogata H."/>
            <person name="Sarno A.F."/>
            <person name="Shmutz J."/>
            <person name="Schroeder D."/>
            <person name="de Vargas C."/>
            <person name="Verret F."/>
            <person name="von Dassow P."/>
            <person name="Valentin K."/>
            <person name="Van de Peer Y."/>
            <person name="Wheeler G."/>
            <person name="Dacks J.B."/>
            <person name="Delwiche C.F."/>
            <person name="Dyhrman S.T."/>
            <person name="Glockner G."/>
            <person name="John U."/>
            <person name="Richards T."/>
            <person name="Worden A.Z."/>
            <person name="Zhang X."/>
            <person name="Grigoriev I.V."/>
            <person name="Allen A.E."/>
            <person name="Bidle K."/>
            <person name="Borodovsky M."/>
            <person name="Bowler C."/>
            <person name="Brownlee C."/>
            <person name="Cock J.M."/>
            <person name="Elias M."/>
            <person name="Gladyshev V.N."/>
            <person name="Groth M."/>
            <person name="Guda C."/>
            <person name="Hadaegh A."/>
            <person name="Iglesias-Rodriguez M.D."/>
            <person name="Jenkins J."/>
            <person name="Jones B.M."/>
            <person name="Lawson T."/>
            <person name="Leese F."/>
            <person name="Lindquist E."/>
            <person name="Lobanov A."/>
            <person name="Lomsadze A."/>
            <person name="Malik S.B."/>
            <person name="Marsh M.E."/>
            <person name="Mackinder L."/>
            <person name="Mock T."/>
            <person name="Mueller-Roeber B."/>
            <person name="Pagarete A."/>
            <person name="Parker M."/>
            <person name="Probert I."/>
            <person name="Quesneville H."/>
            <person name="Raines C."/>
            <person name="Rensing S.A."/>
            <person name="Riano-Pachon D.M."/>
            <person name="Richier S."/>
            <person name="Rokitta S."/>
            <person name="Shiraiwa Y."/>
            <person name="Soanes D.M."/>
            <person name="van der Giezen M."/>
            <person name="Wahlund T.M."/>
            <person name="Williams B."/>
            <person name="Wilson W."/>
            <person name="Wolfe G."/>
            <person name="Wurch L.L."/>
        </authorList>
    </citation>
    <scope>NUCLEOTIDE SEQUENCE</scope>
</reference>
<dbReference type="EnsemblProtists" id="EOD26870">
    <property type="protein sequence ID" value="EOD26870"/>
    <property type="gene ID" value="EMIHUDRAFT_236432"/>
</dbReference>
<dbReference type="HOGENOM" id="CLU_783970_0_0_1"/>
<dbReference type="InterPro" id="IPR000917">
    <property type="entry name" value="Sulfatase_N"/>
</dbReference>
<dbReference type="GO" id="GO:0046872">
    <property type="term" value="F:metal ion binding"/>
    <property type="evidence" value="ECO:0007669"/>
    <property type="project" value="UniProtKB-KW"/>
</dbReference>
<keyword evidence="3" id="KW-0325">Glycoprotein</keyword>
<reference evidence="5" key="2">
    <citation type="submission" date="2024-10" db="UniProtKB">
        <authorList>
            <consortium name="EnsemblProtists"/>
        </authorList>
    </citation>
    <scope>IDENTIFICATION</scope>
</reference>
<evidence type="ECO:0000313" key="6">
    <source>
        <dbReference type="Proteomes" id="UP000013827"/>
    </source>
</evidence>
<evidence type="ECO:0000256" key="2">
    <source>
        <dbReference type="ARBA" id="ARBA00022837"/>
    </source>
</evidence>
<dbReference type="Pfam" id="PF00884">
    <property type="entry name" value="Sulfatase"/>
    <property type="match status" value="1"/>
</dbReference>
<dbReference type="AlphaFoldDB" id="A0A0D3JTN5"/>
<keyword evidence="6" id="KW-1185">Reference proteome</keyword>
<evidence type="ECO:0000256" key="1">
    <source>
        <dbReference type="ARBA" id="ARBA00022723"/>
    </source>
</evidence>
<keyword evidence="1" id="KW-0479">Metal-binding</keyword>